<name>A0A9D1DBW2_9FIRM</name>
<evidence type="ECO:0000313" key="4">
    <source>
        <dbReference type="EMBL" id="HIR39719.1"/>
    </source>
</evidence>
<proteinExistence type="predicted"/>
<comment type="caution">
    <text evidence="4">The sequence shown here is derived from an EMBL/GenBank/DDBJ whole genome shotgun (WGS) entry which is preliminary data.</text>
</comment>
<keyword evidence="2" id="KW-0472">Membrane</keyword>
<protein>
    <submittedName>
        <fullName evidence="4">Uncharacterized protein</fullName>
    </submittedName>
</protein>
<reference evidence="4" key="2">
    <citation type="journal article" date="2021" name="PeerJ">
        <title>Extensive microbial diversity within the chicken gut microbiome revealed by metagenomics and culture.</title>
        <authorList>
            <person name="Gilroy R."/>
            <person name="Ravi A."/>
            <person name="Getino M."/>
            <person name="Pursley I."/>
            <person name="Horton D.L."/>
            <person name="Alikhan N.F."/>
            <person name="Baker D."/>
            <person name="Gharbi K."/>
            <person name="Hall N."/>
            <person name="Watson M."/>
            <person name="Adriaenssens E.M."/>
            <person name="Foster-Nyarko E."/>
            <person name="Jarju S."/>
            <person name="Secka A."/>
            <person name="Antonio M."/>
            <person name="Oren A."/>
            <person name="Chaudhuri R.R."/>
            <person name="La Ragione R."/>
            <person name="Hildebrand F."/>
            <person name="Pallen M.J."/>
        </authorList>
    </citation>
    <scope>NUCLEOTIDE SEQUENCE</scope>
    <source>
        <strain evidence="4">ChiW25-3613</strain>
    </source>
</reference>
<evidence type="ECO:0000313" key="5">
    <source>
        <dbReference type="Proteomes" id="UP000824179"/>
    </source>
</evidence>
<keyword evidence="3" id="KW-0732">Signal</keyword>
<feature type="compositionally biased region" description="Acidic residues" evidence="1">
    <location>
        <begin position="1389"/>
        <end position="1401"/>
    </location>
</feature>
<feature type="signal peptide" evidence="3">
    <location>
        <begin position="1"/>
        <end position="32"/>
    </location>
</feature>
<accession>A0A9D1DBW2</accession>
<feature type="chain" id="PRO_5038627925" evidence="3">
    <location>
        <begin position="33"/>
        <end position="1415"/>
    </location>
</feature>
<dbReference type="Proteomes" id="UP000824179">
    <property type="component" value="Unassembled WGS sequence"/>
</dbReference>
<feature type="transmembrane region" description="Helical" evidence="2">
    <location>
        <begin position="1293"/>
        <end position="1315"/>
    </location>
</feature>
<dbReference type="EMBL" id="DVHB01000082">
    <property type="protein sequence ID" value="HIR39719.1"/>
    <property type="molecule type" value="Genomic_DNA"/>
</dbReference>
<gene>
    <name evidence="4" type="ORF">IAB90_04970</name>
</gene>
<sequence>MYKKRYHLKSGMRKFSIALLSGVMAVSLGLAAACTVENDDDDNETTTSPTDTQTILNGNFEFFNDSDDKTHIIYTPNNWSASTSGQTNYSMNGIIDTSASGWDTISADDLADRLEDNYNLDPDDENYDEEYVDYNGMRKRDIPYANPHSAINDDEDADLTLIDNPLTHDVITEGSDNTATYVDENGETVTLYADENGDYFTDEELTEPYESHVLMVHNYRNLSYRYGTAQTYTSSSTISLEPNTAAEISVWVKTSDLMYNRNGETPEEGLGAFIAVEQTVGSTTIDTFYIDAINTAGVTENNGWVQYTIFVQGCDFATSSITVEVGLGRADDDGDYSRTLEGYAFFDDITCTLYSDISESENYQAAVDAGYLVNSDTHDESDTVCTITDNDDEKVFSYDNYKNRADFDEGYGRNFLIDLAWRQGRTDSALNSSTVSAALTKDSDNYVTSSSTPSFINVGTGDNGSVHMNYGLDINTSSDVIGSFTLSGLSQALSDNSSIVGKYDTLIEDAFANAQSLPGADSDSTALMLLSARGAAYTAEISGSDGSFTVAPGGHKIVSMWVKTSDMNGYTAATIKIYDANNEDVSATLTADTTGITFDVGDEEDIYDGWLQCFFFVENTLDEEMTFKLDFSFGNTTIYDTTSAAYKSGWAAITNIQTFDVEEDVFDLASTGSYAASFSFTETDNRENSYMDDVYGALNNNIENNISRPSSYNGAYGASASVVYKEDIDADGYDGRNNNENAGLINQDHFYSYIQNAQEDSSTYVWLNELLESKGLSLSSITAAERAAEIWNEIFGTETIQPLLIVNTVKTFADAAAMNYGFMASSATTVSSASYQAVSVRVKVSAGAAAYVYLTENGDRTSISSCTLPRYSFWYDNRGNVLDSEPDYDDQNYDASDHVVYYIRNDGLYEDSEGNLFANMYNYSREYYDESVEYYAAGSSEPTAFEDLDPDTIYYTNASDAVNGTGNQAPHYLVASDSTRVFRYENGEYRYIIVETDDEGNATLSYSEPVENFVIGSENGGVDLRYDNTDNSKHLYTAVDARYDANGRLFGGATAETADISELGYDADGNYVADTWQTVTFYIHTGDQSVSYSLELWSGARETSGVTANGDTYTVNNDGSVPGSYVMFDHSDVTVDESGYSTLTSAYSSQIIRQYIELFRSEGLLAEGSIDSSEENISYYEAKFDEFVASGDLEESQRPAGYSAMYYTYSLYDDQGYVPFNAETAADGETGYDYTADDYSETLVYLGVNDYEHNAVNVFVDYSATDVTVDIGTSDGSDDTEDDHDHTTGDTNVWLLVVSIILAVALIFTLVSIFIRDLLKKKKRTKNFGKNIYAGKRKHYIRKLGITESAVEENEATPAENTESNSQAEVPAETAGDAAEATEVPAEVSAEETPVEGDGETPAEQSGDSSDEEKN</sequence>
<reference evidence="4" key="1">
    <citation type="submission" date="2020-10" db="EMBL/GenBank/DDBJ databases">
        <authorList>
            <person name="Gilroy R."/>
        </authorList>
    </citation>
    <scope>NUCLEOTIDE SEQUENCE</scope>
    <source>
        <strain evidence="4">ChiW25-3613</strain>
    </source>
</reference>
<keyword evidence="2" id="KW-1133">Transmembrane helix</keyword>
<evidence type="ECO:0000256" key="2">
    <source>
        <dbReference type="SAM" id="Phobius"/>
    </source>
</evidence>
<feature type="compositionally biased region" description="Low complexity" evidence="1">
    <location>
        <begin position="1372"/>
        <end position="1383"/>
    </location>
</feature>
<feature type="region of interest" description="Disordered" evidence="1">
    <location>
        <begin position="1349"/>
        <end position="1415"/>
    </location>
</feature>
<evidence type="ECO:0000256" key="3">
    <source>
        <dbReference type="SAM" id="SignalP"/>
    </source>
</evidence>
<evidence type="ECO:0000256" key="1">
    <source>
        <dbReference type="SAM" id="MobiDB-lite"/>
    </source>
</evidence>
<organism evidence="4 5">
    <name type="scientific">Candidatus Coproplasma stercoripullorum</name>
    <dbReference type="NCBI Taxonomy" id="2840751"/>
    <lineage>
        <taxon>Bacteria</taxon>
        <taxon>Bacillati</taxon>
        <taxon>Bacillota</taxon>
        <taxon>Clostridia</taxon>
        <taxon>Eubacteriales</taxon>
        <taxon>Candidatus Coproplasma</taxon>
    </lineage>
</organism>
<dbReference type="PROSITE" id="PS51257">
    <property type="entry name" value="PROKAR_LIPOPROTEIN"/>
    <property type="match status" value="1"/>
</dbReference>
<keyword evidence="2" id="KW-0812">Transmembrane</keyword>